<keyword evidence="5" id="KW-1185">Reference proteome</keyword>
<gene>
    <name evidence="4" type="ORF">GCM10011509_08390</name>
</gene>
<dbReference type="InterPro" id="IPR014710">
    <property type="entry name" value="RmlC-like_jellyroll"/>
</dbReference>
<dbReference type="InterPro" id="IPR000182">
    <property type="entry name" value="GNAT_dom"/>
</dbReference>
<reference evidence="5" key="1">
    <citation type="journal article" date="2019" name="Int. J. Syst. Evol. Microbiol.">
        <title>The Global Catalogue of Microorganisms (GCM) 10K type strain sequencing project: providing services to taxonomists for standard genome sequencing and annotation.</title>
        <authorList>
            <consortium name="The Broad Institute Genomics Platform"/>
            <consortium name="The Broad Institute Genome Sequencing Center for Infectious Disease"/>
            <person name="Wu L."/>
            <person name="Ma J."/>
        </authorList>
    </citation>
    <scope>NUCLEOTIDE SEQUENCE [LARGE SCALE GENOMIC DNA]</scope>
    <source>
        <strain evidence="5">CGMCC 1.5362</strain>
    </source>
</reference>
<dbReference type="InterPro" id="IPR016181">
    <property type="entry name" value="Acyl_CoA_acyltransferase"/>
</dbReference>
<accession>A0ABQ2F7T1</accession>
<comment type="caution">
    <text evidence="4">The sequence shown here is derived from an EMBL/GenBank/DDBJ whole genome shotgun (WGS) entry which is preliminary data.</text>
</comment>
<keyword evidence="1" id="KW-0808">Transferase</keyword>
<evidence type="ECO:0000259" key="3">
    <source>
        <dbReference type="PROSITE" id="PS51186"/>
    </source>
</evidence>
<dbReference type="SUPFAM" id="SSF51182">
    <property type="entry name" value="RmlC-like cupins"/>
    <property type="match status" value="1"/>
</dbReference>
<name>A0ABQ2F7T1_9MICO</name>
<dbReference type="Pfam" id="PF00583">
    <property type="entry name" value="Acetyltransf_1"/>
    <property type="match status" value="1"/>
</dbReference>
<dbReference type="InterPro" id="IPR011051">
    <property type="entry name" value="RmlC_Cupin_sf"/>
</dbReference>
<organism evidence="4 5">
    <name type="scientific">Ornithinimicrobium pekingense</name>
    <dbReference type="NCBI Taxonomy" id="384677"/>
    <lineage>
        <taxon>Bacteria</taxon>
        <taxon>Bacillati</taxon>
        <taxon>Actinomycetota</taxon>
        <taxon>Actinomycetes</taxon>
        <taxon>Micrococcales</taxon>
        <taxon>Ornithinimicrobiaceae</taxon>
        <taxon>Ornithinimicrobium</taxon>
    </lineage>
</organism>
<dbReference type="InterPro" id="IPR050832">
    <property type="entry name" value="Bact_Acetyltransf"/>
</dbReference>
<evidence type="ECO:0000313" key="4">
    <source>
        <dbReference type="EMBL" id="GGK62307.1"/>
    </source>
</evidence>
<feature type="domain" description="N-acetyltransferase" evidence="3">
    <location>
        <begin position="130"/>
        <end position="280"/>
    </location>
</feature>
<proteinExistence type="predicted"/>
<dbReference type="SUPFAM" id="SSF55729">
    <property type="entry name" value="Acyl-CoA N-acyltransferases (Nat)"/>
    <property type="match status" value="1"/>
</dbReference>
<dbReference type="Gene3D" id="2.60.120.10">
    <property type="entry name" value="Jelly Rolls"/>
    <property type="match status" value="1"/>
</dbReference>
<evidence type="ECO:0000313" key="5">
    <source>
        <dbReference type="Proteomes" id="UP000662111"/>
    </source>
</evidence>
<protein>
    <recommendedName>
        <fullName evidence="3">N-acetyltransferase domain-containing protein</fullName>
    </recommendedName>
</protein>
<evidence type="ECO:0000256" key="1">
    <source>
        <dbReference type="ARBA" id="ARBA00022679"/>
    </source>
</evidence>
<dbReference type="Gene3D" id="3.40.630.30">
    <property type="match status" value="1"/>
</dbReference>
<keyword evidence="2" id="KW-0012">Acyltransferase</keyword>
<evidence type="ECO:0000256" key="2">
    <source>
        <dbReference type="ARBA" id="ARBA00023315"/>
    </source>
</evidence>
<sequence>MAAEPISPETARRATWDDECTAYYLLDRSDLSVVQELLPPGARSRAHAHDRSRQFFYVLRGDATMMLGPRTVSIPAGSGLEVPPRVRHQLRNDGDEDLEVMVVSTPRVSGSPHGRPRPQRRDTRNLVVGSYVRRTRAGDLDTVVRIEEGSDTSRWLGQGGRGWHEEVLGDPDMEHWVLVDRLDRVLAFGILAGLQEPGAVELRRMVVASEGRGQGLGRLLLRHLLEQALARPQVSTVWLDVGADNLRARSLYRSFGFEERPAPPGAVLLDNGLYLEWSARRH</sequence>
<dbReference type="PROSITE" id="PS51186">
    <property type="entry name" value="GNAT"/>
    <property type="match status" value="1"/>
</dbReference>
<dbReference type="Pfam" id="PF07883">
    <property type="entry name" value="Cupin_2"/>
    <property type="match status" value="1"/>
</dbReference>
<dbReference type="InterPro" id="IPR013096">
    <property type="entry name" value="Cupin_2"/>
</dbReference>
<dbReference type="Proteomes" id="UP000662111">
    <property type="component" value="Unassembled WGS sequence"/>
</dbReference>
<dbReference type="EMBL" id="BMLB01000002">
    <property type="protein sequence ID" value="GGK62307.1"/>
    <property type="molecule type" value="Genomic_DNA"/>
</dbReference>
<dbReference type="RefSeq" id="WP_022920652.1">
    <property type="nucleotide sequence ID" value="NZ_BMLB01000002.1"/>
</dbReference>
<dbReference type="PANTHER" id="PTHR43877">
    <property type="entry name" value="AMINOALKYLPHOSPHONATE N-ACETYLTRANSFERASE-RELATED-RELATED"/>
    <property type="match status" value="1"/>
</dbReference>